<dbReference type="Pfam" id="PF13508">
    <property type="entry name" value="Acetyltransf_7"/>
    <property type="match status" value="1"/>
</dbReference>
<dbReference type="Proteomes" id="UP000540519">
    <property type="component" value="Unassembled WGS sequence"/>
</dbReference>
<keyword evidence="1 3" id="KW-0808">Transferase</keyword>
<dbReference type="OrthoDB" id="1431064at2"/>
<evidence type="ECO:0000313" key="3">
    <source>
        <dbReference type="EMBL" id="MUH34530.1"/>
    </source>
</evidence>
<keyword evidence="4" id="KW-1185">Reference proteome</keyword>
<evidence type="ECO:0000256" key="1">
    <source>
        <dbReference type="ARBA" id="ARBA00022679"/>
    </source>
</evidence>
<dbReference type="PROSITE" id="PS51186">
    <property type="entry name" value="GNAT"/>
    <property type="match status" value="1"/>
</dbReference>
<reference evidence="3 4" key="1">
    <citation type="journal article" date="2019" name="Mar. Drugs">
        <title>Comparative Genomics and CAZyme Genome Repertoires of Marine Zobellia amurskyensis KMM 3526(T) and Zobellia laminariae KMM 3676(T).</title>
        <authorList>
            <person name="Chernysheva N."/>
            <person name="Bystritskaya E."/>
            <person name="Stenkova A."/>
            <person name="Golovkin I."/>
            <person name="Nedashkovskaya O."/>
            <person name="Isaeva M."/>
        </authorList>
    </citation>
    <scope>NUCLEOTIDE SEQUENCE [LARGE SCALE GENOMIC DNA]</scope>
    <source>
        <strain evidence="3 4">KMM 3526</strain>
    </source>
</reference>
<comment type="caution">
    <text evidence="3">The sequence shown here is derived from an EMBL/GenBank/DDBJ whole genome shotgun (WGS) entry which is preliminary data.</text>
</comment>
<dbReference type="InterPro" id="IPR016181">
    <property type="entry name" value="Acyl_CoA_acyltransferase"/>
</dbReference>
<dbReference type="PANTHER" id="PTHR13947">
    <property type="entry name" value="GNAT FAMILY N-ACETYLTRANSFERASE"/>
    <property type="match status" value="1"/>
</dbReference>
<dbReference type="RefSeq" id="WP_155598567.1">
    <property type="nucleotide sequence ID" value="NZ_RCNR01000002.1"/>
</dbReference>
<proteinExistence type="predicted"/>
<dbReference type="PANTHER" id="PTHR13947:SF37">
    <property type="entry name" value="LD18367P"/>
    <property type="match status" value="1"/>
</dbReference>
<protein>
    <submittedName>
        <fullName evidence="3">N-acetyltransferase</fullName>
    </submittedName>
</protein>
<accession>A0A7X2ZQI6</accession>
<dbReference type="InterPro" id="IPR000182">
    <property type="entry name" value="GNAT_dom"/>
</dbReference>
<dbReference type="CDD" id="cd04301">
    <property type="entry name" value="NAT_SF"/>
    <property type="match status" value="1"/>
</dbReference>
<gene>
    <name evidence="3" type="ORF">D9O36_01635</name>
</gene>
<sequence>MSIKIIPFKPAYAPIFKELNQNWIEQYFTIEPLDLYLLENCQEHIINKGGYIFFAKKEDTITGCFALLRVDNVTYELGKMAVSPEFQGLKIGQKLLSFAVDFAKEKSWKTLILYSSTKLGSALHIYKKFGFKEVAIEPNVEYARSDIKMQLTL</sequence>
<name>A0A7X2ZQI6_9FLAO</name>
<dbReference type="SUPFAM" id="SSF55729">
    <property type="entry name" value="Acyl-CoA N-acyltransferases (Nat)"/>
    <property type="match status" value="1"/>
</dbReference>
<dbReference type="GO" id="GO:0008080">
    <property type="term" value="F:N-acetyltransferase activity"/>
    <property type="evidence" value="ECO:0007669"/>
    <property type="project" value="InterPro"/>
</dbReference>
<dbReference type="EMBL" id="RCNR01000002">
    <property type="protein sequence ID" value="MUH34530.1"/>
    <property type="molecule type" value="Genomic_DNA"/>
</dbReference>
<evidence type="ECO:0000259" key="2">
    <source>
        <dbReference type="PROSITE" id="PS51186"/>
    </source>
</evidence>
<dbReference type="AlphaFoldDB" id="A0A7X2ZQI6"/>
<feature type="domain" description="N-acetyltransferase" evidence="2">
    <location>
        <begin position="14"/>
        <end position="153"/>
    </location>
</feature>
<dbReference type="InterPro" id="IPR050769">
    <property type="entry name" value="NAT_camello-type"/>
</dbReference>
<dbReference type="Gene3D" id="3.40.630.30">
    <property type="match status" value="1"/>
</dbReference>
<evidence type="ECO:0000313" key="4">
    <source>
        <dbReference type="Proteomes" id="UP000540519"/>
    </source>
</evidence>
<organism evidence="3 4">
    <name type="scientific">Zobellia amurskyensis</name>
    <dbReference type="NCBI Taxonomy" id="248905"/>
    <lineage>
        <taxon>Bacteria</taxon>
        <taxon>Pseudomonadati</taxon>
        <taxon>Bacteroidota</taxon>
        <taxon>Flavobacteriia</taxon>
        <taxon>Flavobacteriales</taxon>
        <taxon>Flavobacteriaceae</taxon>
        <taxon>Zobellia</taxon>
    </lineage>
</organism>